<dbReference type="HOGENOM" id="CLU_047592_7_1_1"/>
<dbReference type="InParanoid" id="A0A067PPJ9"/>
<dbReference type="OrthoDB" id="2367075at2759"/>
<accession>A0A067PPJ9</accession>
<gene>
    <name evidence="1" type="ORF">JAAARDRAFT_48606</name>
</gene>
<dbReference type="EMBL" id="KL197724">
    <property type="protein sequence ID" value="KDQ55735.1"/>
    <property type="molecule type" value="Genomic_DNA"/>
</dbReference>
<organism evidence="1 2">
    <name type="scientific">Jaapia argillacea MUCL 33604</name>
    <dbReference type="NCBI Taxonomy" id="933084"/>
    <lineage>
        <taxon>Eukaryota</taxon>
        <taxon>Fungi</taxon>
        <taxon>Dikarya</taxon>
        <taxon>Basidiomycota</taxon>
        <taxon>Agaricomycotina</taxon>
        <taxon>Agaricomycetes</taxon>
        <taxon>Agaricomycetidae</taxon>
        <taxon>Jaapiales</taxon>
        <taxon>Jaapiaceae</taxon>
        <taxon>Jaapia</taxon>
    </lineage>
</organism>
<dbReference type="STRING" id="933084.A0A067PPJ9"/>
<name>A0A067PPJ9_9AGAM</name>
<dbReference type="AlphaFoldDB" id="A0A067PPJ9"/>
<proteinExistence type="predicted"/>
<evidence type="ECO:0000313" key="2">
    <source>
        <dbReference type="Proteomes" id="UP000027265"/>
    </source>
</evidence>
<evidence type="ECO:0008006" key="3">
    <source>
        <dbReference type="Google" id="ProtNLM"/>
    </source>
</evidence>
<dbReference type="Proteomes" id="UP000027265">
    <property type="component" value="Unassembled WGS sequence"/>
</dbReference>
<protein>
    <recommendedName>
        <fullName evidence="3">BTB domain-containing protein</fullName>
    </recommendedName>
</protein>
<reference evidence="2" key="1">
    <citation type="journal article" date="2014" name="Proc. Natl. Acad. Sci. U.S.A.">
        <title>Extensive sampling of basidiomycete genomes demonstrates inadequacy of the white-rot/brown-rot paradigm for wood decay fungi.</title>
        <authorList>
            <person name="Riley R."/>
            <person name="Salamov A.A."/>
            <person name="Brown D.W."/>
            <person name="Nagy L.G."/>
            <person name="Floudas D."/>
            <person name="Held B.W."/>
            <person name="Levasseur A."/>
            <person name="Lombard V."/>
            <person name="Morin E."/>
            <person name="Otillar R."/>
            <person name="Lindquist E.A."/>
            <person name="Sun H."/>
            <person name="LaButti K.M."/>
            <person name="Schmutz J."/>
            <person name="Jabbour D."/>
            <person name="Luo H."/>
            <person name="Baker S.E."/>
            <person name="Pisabarro A.G."/>
            <person name="Walton J.D."/>
            <person name="Blanchette R.A."/>
            <person name="Henrissat B."/>
            <person name="Martin F."/>
            <person name="Cullen D."/>
            <person name="Hibbett D.S."/>
            <person name="Grigoriev I.V."/>
        </authorList>
    </citation>
    <scope>NUCLEOTIDE SEQUENCE [LARGE SCALE GENOMIC DNA]</scope>
    <source>
        <strain evidence="2">MUCL 33604</strain>
    </source>
</reference>
<evidence type="ECO:0000313" key="1">
    <source>
        <dbReference type="EMBL" id="KDQ55735.1"/>
    </source>
</evidence>
<keyword evidence="2" id="KW-1185">Reference proteome</keyword>
<sequence>MSLSDVSTNVPVGPARVRHEKFYFPDGNLVLLVENKLYNIYRYILQRESVCFASTLGLPQDPSLSEGGSDDQPLPLPDILCEEFDAFLSVLYPPDISKLGELTVTEWTAVLKLASSHWECVSVRKLAIKKLGEVATSIDKLVIGRAHGVDAWLFPALQDICKRNDPLTLEEAGRLELKDVVEIAATRESYCRDKSLGRHLAVDAKIRKLLDIRV</sequence>